<dbReference type="AlphaFoldDB" id="A0AAD1XB42"/>
<gene>
    <name evidence="4" type="ORF">ECRASSUSDP1_LOCUS9038</name>
</gene>
<dbReference type="Gene3D" id="3.40.50.300">
    <property type="entry name" value="P-loop containing nucleotide triphosphate hydrolases"/>
    <property type="match status" value="1"/>
</dbReference>
<evidence type="ECO:0000256" key="2">
    <source>
        <dbReference type="SAM" id="MobiDB-lite"/>
    </source>
</evidence>
<evidence type="ECO:0000313" key="5">
    <source>
        <dbReference type="Proteomes" id="UP001295684"/>
    </source>
</evidence>
<dbReference type="InterPro" id="IPR027417">
    <property type="entry name" value="P-loop_NTPase"/>
</dbReference>
<feature type="compositionally biased region" description="Basic and acidic residues" evidence="2">
    <location>
        <begin position="22"/>
        <end position="39"/>
    </location>
</feature>
<feature type="region of interest" description="Disordered" evidence="2">
    <location>
        <begin position="1"/>
        <end position="63"/>
    </location>
</feature>
<sequence length="450" mass="51898">MEKDDGFESPDEAPPLNYLASEDFRSKEKNRKEKGKGKGTDLLVPGGDDRSDDSSSCGSKNSKYATAIQTKDGKTREDYIFKPKRVITYETYLEKSNEAPKYLNSPKFLSKNVFEKVAMPSYQSSGSTLLRKYIENITCILTGSDGDTHSKLDRQLKEESKLLGEGILGTKVWIAQTNFPEEIGVARLFINKAIVVTRNPCDAIFSLFNKLCTKDINKKLSSEKMEDLNDCWTEFVKNEIDIWKQFHDYWMLEPVVPTYIVRYEDLLKNPKNVLTSVFKFLLNTRSLSKTLIKTLIEKETAEDNENYYSQNKPGYSFEWFSPELTSYMEQRAGCVIRRLGYGADFITPINPIAETGFFENDDDFEASKELELDTIVKNTTEYVVKMRYNYTELNSNQMEIVDNEEYQNKVDVGDIPSFEINLEAEDLRIRGDKDYRFKKILGKYKDIIKS</sequence>
<comment type="similarity">
    <text evidence="1">Belongs to the WSCD family.</text>
</comment>
<feature type="domain" description="Sulfotransferase" evidence="3">
    <location>
        <begin position="192"/>
        <end position="284"/>
    </location>
</feature>
<dbReference type="PANTHER" id="PTHR45964:SF5">
    <property type="entry name" value="WSCD FAMILY MEMBER CG9164"/>
    <property type="match status" value="1"/>
</dbReference>
<dbReference type="InterPro" id="IPR000863">
    <property type="entry name" value="Sulfotransferase_dom"/>
</dbReference>
<evidence type="ECO:0000259" key="3">
    <source>
        <dbReference type="Pfam" id="PF00685"/>
    </source>
</evidence>
<keyword evidence="5" id="KW-1185">Reference proteome</keyword>
<reference evidence="4" key="1">
    <citation type="submission" date="2023-07" db="EMBL/GenBank/DDBJ databases">
        <authorList>
            <consortium name="AG Swart"/>
            <person name="Singh M."/>
            <person name="Singh A."/>
            <person name="Seah K."/>
            <person name="Emmerich C."/>
        </authorList>
    </citation>
    <scope>NUCLEOTIDE SEQUENCE</scope>
    <source>
        <strain evidence="4">DP1</strain>
    </source>
</reference>
<organism evidence="4 5">
    <name type="scientific">Euplotes crassus</name>
    <dbReference type="NCBI Taxonomy" id="5936"/>
    <lineage>
        <taxon>Eukaryota</taxon>
        <taxon>Sar</taxon>
        <taxon>Alveolata</taxon>
        <taxon>Ciliophora</taxon>
        <taxon>Intramacronucleata</taxon>
        <taxon>Spirotrichea</taxon>
        <taxon>Hypotrichia</taxon>
        <taxon>Euplotida</taxon>
        <taxon>Euplotidae</taxon>
        <taxon>Moneuplotes</taxon>
    </lineage>
</organism>
<dbReference type="SUPFAM" id="SSF52540">
    <property type="entry name" value="P-loop containing nucleoside triphosphate hydrolases"/>
    <property type="match status" value="1"/>
</dbReference>
<accession>A0AAD1XB42</accession>
<evidence type="ECO:0000256" key="1">
    <source>
        <dbReference type="ARBA" id="ARBA00010236"/>
    </source>
</evidence>
<protein>
    <recommendedName>
        <fullName evidence="3">Sulfotransferase domain-containing protein</fullName>
    </recommendedName>
</protein>
<dbReference type="Proteomes" id="UP001295684">
    <property type="component" value="Unassembled WGS sequence"/>
</dbReference>
<dbReference type="GO" id="GO:0008146">
    <property type="term" value="F:sulfotransferase activity"/>
    <property type="evidence" value="ECO:0007669"/>
    <property type="project" value="InterPro"/>
</dbReference>
<comment type="caution">
    <text evidence="4">The sequence shown here is derived from an EMBL/GenBank/DDBJ whole genome shotgun (WGS) entry which is preliminary data.</text>
</comment>
<dbReference type="InterPro" id="IPR051589">
    <property type="entry name" value="Sialate-O-sulfotransferase"/>
</dbReference>
<dbReference type="Pfam" id="PF00685">
    <property type="entry name" value="Sulfotransfer_1"/>
    <property type="match status" value="1"/>
</dbReference>
<dbReference type="PANTHER" id="PTHR45964">
    <property type="entry name" value="WSCD FAMILY MEMBER CG9164"/>
    <property type="match status" value="1"/>
</dbReference>
<proteinExistence type="inferred from homology"/>
<name>A0AAD1XB42_EUPCR</name>
<dbReference type="EMBL" id="CAMPGE010008864">
    <property type="protein sequence ID" value="CAI2367750.1"/>
    <property type="molecule type" value="Genomic_DNA"/>
</dbReference>
<evidence type="ECO:0000313" key="4">
    <source>
        <dbReference type="EMBL" id="CAI2367750.1"/>
    </source>
</evidence>